<dbReference type="OrthoDB" id="9805423at2"/>
<dbReference type="AlphaFoldDB" id="A0A3A1URS6"/>
<dbReference type="InterPro" id="IPR029058">
    <property type="entry name" value="AB_hydrolase_fold"/>
</dbReference>
<organism evidence="2 3">
    <name type="scientific">Paenibacillus nanensis</name>
    <dbReference type="NCBI Taxonomy" id="393251"/>
    <lineage>
        <taxon>Bacteria</taxon>
        <taxon>Bacillati</taxon>
        <taxon>Bacillota</taxon>
        <taxon>Bacilli</taxon>
        <taxon>Bacillales</taxon>
        <taxon>Paenibacillaceae</taxon>
        <taxon>Paenibacillus</taxon>
    </lineage>
</organism>
<dbReference type="Proteomes" id="UP000266482">
    <property type="component" value="Unassembled WGS sequence"/>
</dbReference>
<keyword evidence="2" id="KW-0378">Hydrolase</keyword>
<protein>
    <submittedName>
        <fullName evidence="2">Alpha/beta hydrolase</fullName>
    </submittedName>
</protein>
<evidence type="ECO:0000313" key="3">
    <source>
        <dbReference type="Proteomes" id="UP000266482"/>
    </source>
</evidence>
<reference evidence="2 3" key="1">
    <citation type="submission" date="2018-09" db="EMBL/GenBank/DDBJ databases">
        <title>Paenibacillus aracenensis nov. sp. isolated from a cave in southern Spain.</title>
        <authorList>
            <person name="Jurado V."/>
            <person name="Gutierrez-Patricio S."/>
            <person name="Gonzalez-Pimentel J.L."/>
            <person name="Miller A.Z."/>
            <person name="Laiz L."/>
            <person name="Saiz-Jimenez C."/>
        </authorList>
    </citation>
    <scope>NUCLEOTIDE SEQUENCE [LARGE SCALE GENOMIC DNA]</scope>
    <source>
        <strain evidence="2 3">DSM 22867</strain>
    </source>
</reference>
<dbReference type="PANTHER" id="PTHR43433">
    <property type="entry name" value="HYDROLASE, ALPHA/BETA FOLD FAMILY PROTEIN"/>
    <property type="match status" value="1"/>
</dbReference>
<dbReference type="GO" id="GO:0004806">
    <property type="term" value="F:triacylglycerol lipase activity"/>
    <property type="evidence" value="ECO:0007669"/>
    <property type="project" value="TreeGrafter"/>
</dbReference>
<name>A0A3A1URS6_9BACL</name>
<dbReference type="SUPFAM" id="SSF53474">
    <property type="entry name" value="alpha/beta-Hydrolases"/>
    <property type="match status" value="1"/>
</dbReference>
<dbReference type="GO" id="GO:0046503">
    <property type="term" value="P:glycerolipid catabolic process"/>
    <property type="evidence" value="ECO:0007669"/>
    <property type="project" value="TreeGrafter"/>
</dbReference>
<dbReference type="Gene3D" id="3.40.50.1820">
    <property type="entry name" value="alpha/beta hydrolase"/>
    <property type="match status" value="1"/>
</dbReference>
<dbReference type="PRINTS" id="PR00111">
    <property type="entry name" value="ABHYDROLASE"/>
</dbReference>
<evidence type="ECO:0000259" key="1">
    <source>
        <dbReference type="Pfam" id="PF00561"/>
    </source>
</evidence>
<gene>
    <name evidence="2" type="ORF">D3P08_17250</name>
</gene>
<dbReference type="PANTHER" id="PTHR43433:SF5">
    <property type="entry name" value="AB HYDROLASE-1 DOMAIN-CONTAINING PROTEIN"/>
    <property type="match status" value="1"/>
</dbReference>
<dbReference type="InterPro" id="IPR000073">
    <property type="entry name" value="AB_hydrolase_1"/>
</dbReference>
<comment type="caution">
    <text evidence="2">The sequence shown here is derived from an EMBL/GenBank/DDBJ whole genome shotgun (WGS) entry which is preliminary data.</text>
</comment>
<dbReference type="InterPro" id="IPR050471">
    <property type="entry name" value="AB_hydrolase"/>
</dbReference>
<sequence>MNKPLRIQSGEAELYTESFGDAANPAILLIMGAQSSMVWWDEAFCSRLAEHGRFVIRYDNRDTGASTAYEPGQPGYTFLDMADDAVAILDGYGIEKAYIAGMSMGGMLTQMIALRHPSRVRGISLIASSNFAPDLPPMEEKVMDFFAGAGGVDWKDEQAVVTFSLEKWKVLRGSKHRFDEDRIRELASQEVRRSIQPASMTNHAFVAGGEEYLTRTSEIAVPALIIHGTEDPIIPFAHGEALARVIPQASLLTLEGTGHELHPEDWDAIVDAVIRHSSVGNE</sequence>
<proteinExistence type="predicted"/>
<keyword evidence="3" id="KW-1185">Reference proteome</keyword>
<accession>A0A3A1URS6</accession>
<dbReference type="RefSeq" id="WP_119600951.1">
    <property type="nucleotide sequence ID" value="NZ_QXQA01000011.1"/>
</dbReference>
<dbReference type="Pfam" id="PF00561">
    <property type="entry name" value="Abhydrolase_1"/>
    <property type="match status" value="1"/>
</dbReference>
<evidence type="ECO:0000313" key="2">
    <source>
        <dbReference type="EMBL" id="RIX51218.1"/>
    </source>
</evidence>
<dbReference type="EMBL" id="QXQA01000011">
    <property type="protein sequence ID" value="RIX51218.1"/>
    <property type="molecule type" value="Genomic_DNA"/>
</dbReference>
<feature type="domain" description="AB hydrolase-1" evidence="1">
    <location>
        <begin position="26"/>
        <end position="264"/>
    </location>
</feature>